<keyword evidence="6" id="KW-0915">Sodium</keyword>
<feature type="domain" description="Cation/H+ exchanger transmembrane" evidence="11">
    <location>
        <begin position="3"/>
        <end position="376"/>
    </location>
</feature>
<dbReference type="EMBL" id="PZQS01000003">
    <property type="protein sequence ID" value="PVD33311.1"/>
    <property type="molecule type" value="Genomic_DNA"/>
</dbReference>
<evidence type="ECO:0000256" key="2">
    <source>
        <dbReference type="ARBA" id="ARBA00022448"/>
    </source>
</evidence>
<feature type="transmembrane region" description="Helical" evidence="10">
    <location>
        <begin position="315"/>
        <end position="335"/>
    </location>
</feature>
<keyword evidence="9" id="KW-0739">Sodium transport</keyword>
<comment type="caution">
    <text evidence="12">The sequence shown here is derived from an EMBL/GenBank/DDBJ whole genome shotgun (WGS) entry which is preliminary data.</text>
</comment>
<feature type="transmembrane region" description="Helical" evidence="10">
    <location>
        <begin position="355"/>
        <end position="377"/>
    </location>
</feature>
<comment type="subcellular location">
    <subcellularLocation>
        <location evidence="1">Cell membrane</location>
        <topology evidence="1">Multi-pass membrane protein</topology>
    </subcellularLocation>
</comment>
<dbReference type="GO" id="GO:0015386">
    <property type="term" value="F:potassium:proton antiporter activity"/>
    <property type="evidence" value="ECO:0007669"/>
    <property type="project" value="TreeGrafter"/>
</dbReference>
<evidence type="ECO:0000256" key="9">
    <source>
        <dbReference type="ARBA" id="ARBA00023201"/>
    </source>
</evidence>
<evidence type="ECO:0000256" key="1">
    <source>
        <dbReference type="ARBA" id="ARBA00004651"/>
    </source>
</evidence>
<dbReference type="Gene3D" id="6.10.140.1330">
    <property type="match status" value="1"/>
</dbReference>
<sequence length="619" mass="69068">MPIPYTVFMFGLGMGAGTLPMKKMMELGPHAMLNIFMPILIFEGAFAMDVYVFRKVVWQALILAGPGLVLMIAMTAGMIKIVIQREEWTWNICLLFGAILSATDPVAVVALLKELGVSKQLSLLIEGESLLNDGTAMVAFAVLIDIITGKTDPDAKTIITVFVRFAVGGPLFGFLIAHISIFWLSRTFNDPLSEIAVTLAAAYITFYVGETMLHVSGVLALVVLGITLSSNRTSISPEVEKFLHSFWETLAYMANTLIFFLVGLIIVRSVIKIVELSDFLYLALIYISVNVIRGLVLTFFSPVMAHIGYGLPWQYIIISTWSGLRGAVGLALALIVSGINDPNIPKDEVGYKILFHLSGVVFLTLILNATTVSKLLAVPSGISNARRTAMASALKYLTEVKAKTISVWRVDRFLADVDWNMVDRMCQIENPFSAATTPEEEDIIMRTSRWGMCPACNALVPYQPTLKEMTELRNDAIRRYIKAEKLSYWRQFEQGMLSQDAVRILMELCEIAADNKGRFVDLEQIKETWKQTFWSEMLNFIERQDMTRTESLPQVVDVGDMSVSPLKLKTKPHMPYSRPVVDFKDLIIHPLFVAAVALILFLVLDTPMIIVALAEEMYD</sequence>
<dbReference type="PANTHER" id="PTHR10110">
    <property type="entry name" value="SODIUM/HYDROGEN EXCHANGER"/>
    <property type="match status" value="1"/>
</dbReference>
<keyword evidence="8 10" id="KW-0472">Membrane</keyword>
<organism evidence="12 13">
    <name type="scientific">Pomacea canaliculata</name>
    <name type="common">Golden apple snail</name>
    <dbReference type="NCBI Taxonomy" id="400727"/>
    <lineage>
        <taxon>Eukaryota</taxon>
        <taxon>Metazoa</taxon>
        <taxon>Spiralia</taxon>
        <taxon>Lophotrochozoa</taxon>
        <taxon>Mollusca</taxon>
        <taxon>Gastropoda</taxon>
        <taxon>Caenogastropoda</taxon>
        <taxon>Architaenioglossa</taxon>
        <taxon>Ampullarioidea</taxon>
        <taxon>Ampullariidae</taxon>
        <taxon>Pomacea</taxon>
    </lineage>
</organism>
<feature type="transmembrane region" description="Helical" evidence="10">
    <location>
        <begin position="279"/>
        <end position="303"/>
    </location>
</feature>
<evidence type="ECO:0000259" key="11">
    <source>
        <dbReference type="Pfam" id="PF00999"/>
    </source>
</evidence>
<dbReference type="InterPro" id="IPR018422">
    <property type="entry name" value="Cation/H_exchanger_CPA1"/>
</dbReference>
<feature type="transmembrane region" description="Helical" evidence="10">
    <location>
        <begin position="31"/>
        <end position="51"/>
    </location>
</feature>
<name>A0A2T7PIQ7_POMCA</name>
<evidence type="ECO:0000256" key="3">
    <source>
        <dbReference type="ARBA" id="ARBA00022475"/>
    </source>
</evidence>
<gene>
    <name evidence="12" type="ORF">C0Q70_04564</name>
</gene>
<keyword evidence="7" id="KW-0406">Ion transport</keyword>
<evidence type="ECO:0000256" key="5">
    <source>
        <dbReference type="ARBA" id="ARBA00022989"/>
    </source>
</evidence>
<keyword evidence="5 10" id="KW-1133">Transmembrane helix</keyword>
<evidence type="ECO:0000256" key="6">
    <source>
        <dbReference type="ARBA" id="ARBA00023053"/>
    </source>
</evidence>
<keyword evidence="3" id="KW-1003">Cell membrane</keyword>
<feature type="transmembrane region" description="Helical" evidence="10">
    <location>
        <begin position="204"/>
        <end position="228"/>
    </location>
</feature>
<keyword evidence="13" id="KW-1185">Reference proteome</keyword>
<feature type="transmembrane region" description="Helical" evidence="10">
    <location>
        <begin position="88"/>
        <end position="110"/>
    </location>
</feature>
<dbReference type="GO" id="GO:0005886">
    <property type="term" value="C:plasma membrane"/>
    <property type="evidence" value="ECO:0007669"/>
    <property type="project" value="UniProtKB-SubCell"/>
</dbReference>
<evidence type="ECO:0000256" key="8">
    <source>
        <dbReference type="ARBA" id="ARBA00023136"/>
    </source>
</evidence>
<proteinExistence type="predicted"/>
<feature type="transmembrane region" description="Helical" evidence="10">
    <location>
        <begin position="57"/>
        <end position="76"/>
    </location>
</feature>
<dbReference type="AlphaFoldDB" id="A0A2T7PIQ7"/>
<feature type="transmembrane region" description="Helical" evidence="10">
    <location>
        <begin position="161"/>
        <end position="184"/>
    </location>
</feature>
<dbReference type="Proteomes" id="UP000245119">
    <property type="component" value="Linkage Group LG3"/>
</dbReference>
<feature type="transmembrane region" description="Helical" evidence="10">
    <location>
        <begin position="249"/>
        <end position="267"/>
    </location>
</feature>
<dbReference type="Pfam" id="PF00999">
    <property type="entry name" value="Na_H_Exchanger"/>
    <property type="match status" value="1"/>
</dbReference>
<evidence type="ECO:0000256" key="7">
    <source>
        <dbReference type="ARBA" id="ARBA00023065"/>
    </source>
</evidence>
<reference evidence="12 13" key="1">
    <citation type="submission" date="2018-04" db="EMBL/GenBank/DDBJ databases">
        <title>The genome of golden apple snail Pomacea canaliculata provides insight into stress tolerance and invasive adaptation.</title>
        <authorList>
            <person name="Liu C."/>
            <person name="Liu B."/>
            <person name="Ren Y."/>
            <person name="Zhang Y."/>
            <person name="Wang H."/>
            <person name="Li S."/>
            <person name="Jiang F."/>
            <person name="Yin L."/>
            <person name="Zhang G."/>
            <person name="Qian W."/>
            <person name="Fan W."/>
        </authorList>
    </citation>
    <scope>NUCLEOTIDE SEQUENCE [LARGE SCALE GENOMIC DNA]</scope>
    <source>
        <strain evidence="12">SZHN2017</strain>
        <tissue evidence="12">Muscle</tissue>
    </source>
</reference>
<keyword evidence="2" id="KW-0813">Transport</keyword>
<dbReference type="InterPro" id="IPR006153">
    <property type="entry name" value="Cation/H_exchanger_TM"/>
</dbReference>
<accession>A0A2T7PIQ7</accession>
<keyword evidence="4 10" id="KW-0812">Transmembrane</keyword>
<dbReference type="PANTHER" id="PTHR10110:SF86">
    <property type="entry name" value="SODIUM_HYDROGEN EXCHANGER 7"/>
    <property type="match status" value="1"/>
</dbReference>
<protein>
    <recommendedName>
        <fullName evidence="11">Cation/H+ exchanger transmembrane domain-containing protein</fullName>
    </recommendedName>
</protein>
<evidence type="ECO:0000256" key="10">
    <source>
        <dbReference type="SAM" id="Phobius"/>
    </source>
</evidence>
<evidence type="ECO:0000256" key="4">
    <source>
        <dbReference type="ARBA" id="ARBA00022692"/>
    </source>
</evidence>
<dbReference type="OrthoDB" id="441412at2759"/>
<dbReference type="GO" id="GO:0098719">
    <property type="term" value="P:sodium ion import across plasma membrane"/>
    <property type="evidence" value="ECO:0007669"/>
    <property type="project" value="TreeGrafter"/>
</dbReference>
<feature type="transmembrane region" description="Helical" evidence="10">
    <location>
        <begin position="591"/>
        <end position="614"/>
    </location>
</feature>
<dbReference type="GO" id="GO:0015385">
    <property type="term" value="F:sodium:proton antiporter activity"/>
    <property type="evidence" value="ECO:0007669"/>
    <property type="project" value="InterPro"/>
</dbReference>
<evidence type="ECO:0000313" key="12">
    <source>
        <dbReference type="EMBL" id="PVD33311.1"/>
    </source>
</evidence>
<evidence type="ECO:0000313" key="13">
    <source>
        <dbReference type="Proteomes" id="UP000245119"/>
    </source>
</evidence>
<dbReference type="GO" id="GO:0051453">
    <property type="term" value="P:regulation of intracellular pH"/>
    <property type="evidence" value="ECO:0007669"/>
    <property type="project" value="TreeGrafter"/>
</dbReference>